<organism evidence="1">
    <name type="scientific">Lepeophtheirus salmonis</name>
    <name type="common">Salmon louse</name>
    <name type="synonym">Caligus salmonis</name>
    <dbReference type="NCBI Taxonomy" id="72036"/>
    <lineage>
        <taxon>Eukaryota</taxon>
        <taxon>Metazoa</taxon>
        <taxon>Ecdysozoa</taxon>
        <taxon>Arthropoda</taxon>
        <taxon>Crustacea</taxon>
        <taxon>Multicrustacea</taxon>
        <taxon>Hexanauplia</taxon>
        <taxon>Copepoda</taxon>
        <taxon>Siphonostomatoida</taxon>
        <taxon>Caligidae</taxon>
        <taxon>Lepeophtheirus</taxon>
    </lineage>
</organism>
<sequence>MNTLLYTVSYPEELFSVLVSSRFFSKLDFRHFYEQY</sequence>
<protein>
    <submittedName>
        <fullName evidence="1">Uncharacterized protein</fullName>
    </submittedName>
</protein>
<dbReference type="EMBL" id="HACA01023274">
    <property type="protein sequence ID" value="CDW40635.1"/>
    <property type="molecule type" value="Transcribed_RNA"/>
</dbReference>
<dbReference type="AlphaFoldDB" id="A0A0K2URE4"/>
<accession>A0A0K2URE4</accession>
<name>A0A0K2URE4_LEPSM</name>
<proteinExistence type="predicted"/>
<evidence type="ECO:0000313" key="1">
    <source>
        <dbReference type="EMBL" id="CDW40635.1"/>
    </source>
</evidence>
<reference evidence="1" key="1">
    <citation type="submission" date="2014-05" db="EMBL/GenBank/DDBJ databases">
        <authorList>
            <person name="Chronopoulou M."/>
        </authorList>
    </citation>
    <scope>NUCLEOTIDE SEQUENCE</scope>
    <source>
        <tissue evidence="1">Whole organism</tissue>
    </source>
</reference>